<name>A0AAU7DQD2_9BACT</name>
<proteinExistence type="inferred from homology"/>
<dbReference type="NCBIfam" id="TIGR01182">
    <property type="entry name" value="eda"/>
    <property type="match status" value="1"/>
</dbReference>
<comment type="similarity">
    <text evidence="2">Belongs to the KHG/KDPG aldolase family.</text>
</comment>
<dbReference type="PANTHER" id="PTHR30246:SF1">
    <property type="entry name" value="2-DEHYDRO-3-DEOXY-6-PHOSPHOGALACTONATE ALDOLASE-RELATED"/>
    <property type="match status" value="1"/>
</dbReference>
<evidence type="ECO:0000256" key="1">
    <source>
        <dbReference type="ARBA" id="ARBA00004761"/>
    </source>
</evidence>
<organism evidence="6">
    <name type="scientific">Telmatobacter sp. DSM 110680</name>
    <dbReference type="NCBI Taxonomy" id="3036704"/>
    <lineage>
        <taxon>Bacteria</taxon>
        <taxon>Pseudomonadati</taxon>
        <taxon>Acidobacteriota</taxon>
        <taxon>Terriglobia</taxon>
        <taxon>Terriglobales</taxon>
        <taxon>Acidobacteriaceae</taxon>
        <taxon>Telmatobacter</taxon>
    </lineage>
</organism>
<dbReference type="EMBL" id="CP121196">
    <property type="protein sequence ID" value="XBH19889.1"/>
    <property type="molecule type" value="Genomic_DNA"/>
</dbReference>
<dbReference type="PANTHER" id="PTHR30246">
    <property type="entry name" value="2-KETO-3-DEOXY-6-PHOSPHOGLUCONATE ALDOLASE"/>
    <property type="match status" value="1"/>
</dbReference>
<evidence type="ECO:0000256" key="2">
    <source>
        <dbReference type="ARBA" id="ARBA00006906"/>
    </source>
</evidence>
<dbReference type="Gene3D" id="3.20.20.70">
    <property type="entry name" value="Aldolase class I"/>
    <property type="match status" value="1"/>
</dbReference>
<evidence type="ECO:0000256" key="3">
    <source>
        <dbReference type="ARBA" id="ARBA00011233"/>
    </source>
</evidence>
<dbReference type="AlphaFoldDB" id="A0AAU7DQD2"/>
<evidence type="ECO:0000256" key="4">
    <source>
        <dbReference type="ARBA" id="ARBA00023239"/>
    </source>
</evidence>
<reference evidence="6" key="1">
    <citation type="submission" date="2023-03" db="EMBL/GenBank/DDBJ databases">
        <title>Edaphobacter sp.</title>
        <authorList>
            <person name="Huber K.J."/>
            <person name="Papendorf J."/>
            <person name="Pilke C."/>
            <person name="Bunk B."/>
            <person name="Sproeer C."/>
            <person name="Pester M."/>
        </authorList>
    </citation>
    <scope>NUCLEOTIDE SEQUENCE</scope>
    <source>
        <strain evidence="6">DSM 110680</strain>
    </source>
</reference>
<dbReference type="CDD" id="cd00452">
    <property type="entry name" value="KDPG_aldolase"/>
    <property type="match status" value="1"/>
</dbReference>
<accession>A0AAU7DQD2</accession>
<evidence type="ECO:0000256" key="5">
    <source>
        <dbReference type="ARBA" id="ARBA00023277"/>
    </source>
</evidence>
<dbReference type="GO" id="GO:0016829">
    <property type="term" value="F:lyase activity"/>
    <property type="evidence" value="ECO:0007669"/>
    <property type="project" value="UniProtKB-KW"/>
</dbReference>
<comment type="subunit">
    <text evidence="3">Homotrimer.</text>
</comment>
<dbReference type="RefSeq" id="WP_348265111.1">
    <property type="nucleotide sequence ID" value="NZ_CP121196.1"/>
</dbReference>
<evidence type="ECO:0000313" key="6">
    <source>
        <dbReference type="EMBL" id="XBH19889.1"/>
    </source>
</evidence>
<dbReference type="SUPFAM" id="SSF51569">
    <property type="entry name" value="Aldolase"/>
    <property type="match status" value="1"/>
</dbReference>
<keyword evidence="5" id="KW-0119">Carbohydrate metabolism</keyword>
<sequence length="216" mass="22894">MTREEARTRIEAIGIFPGIRVGSADQALYCAEILYASGIPIAEIPMTVPDAVEIIRRIAREFPDLVIGAGTVLDSETAYRCIDAGARFITSTGLIPEVVAATLEANVVAIPGGLTPTEVIACWKAGGDYVKIFPAASLGGDLYIRSLRLPLPQIPLIAAGGVSQQTAEGFVRAGASALGVGMELLPKEAVAKRQNHRIQELARRFLGLVQKGRSSQ</sequence>
<protein>
    <submittedName>
        <fullName evidence="6">Bifunctional 4-hydroxy-2-oxoglutarate aldolase/2-dehydro-3-deoxy-phosphogluconate aldolase</fullName>
    </submittedName>
</protein>
<comment type="pathway">
    <text evidence="1">Carbohydrate acid metabolism.</text>
</comment>
<dbReference type="InterPro" id="IPR013785">
    <property type="entry name" value="Aldolase_TIM"/>
</dbReference>
<dbReference type="Pfam" id="PF01081">
    <property type="entry name" value="Aldolase"/>
    <property type="match status" value="1"/>
</dbReference>
<gene>
    <name evidence="6" type="ORF">P8935_11350</name>
</gene>
<dbReference type="InterPro" id="IPR000887">
    <property type="entry name" value="Aldlse_KDPG_KHG"/>
</dbReference>
<keyword evidence="4" id="KW-0456">Lyase</keyword>